<dbReference type="Pfam" id="PF13185">
    <property type="entry name" value="GAF_2"/>
    <property type="match status" value="1"/>
</dbReference>
<gene>
    <name evidence="6" type="ORF">AOZ06_04530</name>
</gene>
<evidence type="ECO:0000313" key="6">
    <source>
        <dbReference type="EMBL" id="ALG06288.1"/>
    </source>
</evidence>
<evidence type="ECO:0000259" key="5">
    <source>
        <dbReference type="PROSITE" id="PS50921"/>
    </source>
</evidence>
<protein>
    <submittedName>
        <fullName evidence="6">Transcriptional regulator</fullName>
    </submittedName>
</protein>
<keyword evidence="4" id="KW-0804">Transcription</keyword>
<dbReference type="GO" id="GO:0003723">
    <property type="term" value="F:RNA binding"/>
    <property type="evidence" value="ECO:0007669"/>
    <property type="project" value="InterPro"/>
</dbReference>
<sequence length="252" mass="27138">MPDTPDIDARQQRVSRTFVALADTLVTDFDIADVLHMLVERVVELLAVSAAGVMLVAADGGLEVMASSSQRAELLELFAAQTEDGPCVDCARTGSPVICTDIESHRQRWPRFTAAAHECGFRAVHAVPMRLRDQTVGVLALLNTEPGALPDDDLQLGQALADIATIAILQHRAIEHSELVAGQLQNALDTRIVIEQAKAILAERGGVSPDEAFGRLRAYARSHNQRMTDLARTVIAGTADFAELAAEARAQK</sequence>
<dbReference type="PIRSF" id="PIRSF036625">
    <property type="entry name" value="GAF_ANTAR"/>
    <property type="match status" value="1"/>
</dbReference>
<dbReference type="RefSeq" id="WP_054288264.1">
    <property type="nucleotide sequence ID" value="NZ_CP012752.1"/>
</dbReference>
<dbReference type="SMART" id="SM01012">
    <property type="entry name" value="ANTAR"/>
    <property type="match status" value="1"/>
</dbReference>
<dbReference type="SUPFAM" id="SSF55781">
    <property type="entry name" value="GAF domain-like"/>
    <property type="match status" value="1"/>
</dbReference>
<reference evidence="6 7" key="1">
    <citation type="submission" date="2015-07" db="EMBL/GenBank/DDBJ databases">
        <title>Genome sequencing of Kibdelosporangium phytohabitans.</title>
        <authorList>
            <person name="Qin S."/>
            <person name="Xing K."/>
        </authorList>
    </citation>
    <scope>NUCLEOTIDE SEQUENCE [LARGE SCALE GENOMIC DNA]</scope>
    <source>
        <strain evidence="6 7">KLBMP1111</strain>
    </source>
</reference>
<keyword evidence="7" id="KW-1185">Reference proteome</keyword>
<dbReference type="InterPro" id="IPR036388">
    <property type="entry name" value="WH-like_DNA-bd_sf"/>
</dbReference>
<dbReference type="EMBL" id="CP012752">
    <property type="protein sequence ID" value="ALG06288.1"/>
    <property type="molecule type" value="Genomic_DNA"/>
</dbReference>
<name>A0A0N9HWQ0_9PSEU</name>
<dbReference type="KEGG" id="kphy:AOZ06_04530"/>
<dbReference type="Gene3D" id="1.10.10.10">
    <property type="entry name" value="Winged helix-like DNA-binding domain superfamily/Winged helix DNA-binding domain"/>
    <property type="match status" value="1"/>
</dbReference>
<dbReference type="InterPro" id="IPR012074">
    <property type="entry name" value="GAF_ANTAR"/>
</dbReference>
<dbReference type="InterPro" id="IPR003018">
    <property type="entry name" value="GAF"/>
</dbReference>
<evidence type="ECO:0000256" key="3">
    <source>
        <dbReference type="ARBA" id="ARBA00023015"/>
    </source>
</evidence>
<dbReference type="InterPro" id="IPR005561">
    <property type="entry name" value="ANTAR"/>
</dbReference>
<dbReference type="PROSITE" id="PS50921">
    <property type="entry name" value="ANTAR"/>
    <property type="match status" value="1"/>
</dbReference>
<evidence type="ECO:0000256" key="1">
    <source>
        <dbReference type="ARBA" id="ARBA00022679"/>
    </source>
</evidence>
<dbReference type="InterPro" id="IPR011006">
    <property type="entry name" value="CheY-like_superfamily"/>
</dbReference>
<dbReference type="InterPro" id="IPR029016">
    <property type="entry name" value="GAF-like_dom_sf"/>
</dbReference>
<organism evidence="6 7">
    <name type="scientific">Kibdelosporangium phytohabitans</name>
    <dbReference type="NCBI Taxonomy" id="860235"/>
    <lineage>
        <taxon>Bacteria</taxon>
        <taxon>Bacillati</taxon>
        <taxon>Actinomycetota</taxon>
        <taxon>Actinomycetes</taxon>
        <taxon>Pseudonocardiales</taxon>
        <taxon>Pseudonocardiaceae</taxon>
        <taxon>Kibdelosporangium</taxon>
    </lineage>
</organism>
<keyword evidence="3" id="KW-0805">Transcription regulation</keyword>
<dbReference type="SMART" id="SM00065">
    <property type="entry name" value="GAF"/>
    <property type="match status" value="1"/>
</dbReference>
<evidence type="ECO:0000256" key="2">
    <source>
        <dbReference type="ARBA" id="ARBA00022777"/>
    </source>
</evidence>
<accession>A0A0N9HWQ0</accession>
<dbReference type="Proteomes" id="UP000063699">
    <property type="component" value="Chromosome"/>
</dbReference>
<dbReference type="GO" id="GO:0016301">
    <property type="term" value="F:kinase activity"/>
    <property type="evidence" value="ECO:0007669"/>
    <property type="project" value="UniProtKB-KW"/>
</dbReference>
<dbReference type="SUPFAM" id="SSF52172">
    <property type="entry name" value="CheY-like"/>
    <property type="match status" value="1"/>
</dbReference>
<dbReference type="OrthoDB" id="3683444at2"/>
<keyword evidence="1" id="KW-0808">Transferase</keyword>
<proteinExistence type="predicted"/>
<dbReference type="AlphaFoldDB" id="A0A0N9HWQ0"/>
<dbReference type="Pfam" id="PF03861">
    <property type="entry name" value="ANTAR"/>
    <property type="match status" value="1"/>
</dbReference>
<evidence type="ECO:0000313" key="7">
    <source>
        <dbReference type="Proteomes" id="UP000063699"/>
    </source>
</evidence>
<evidence type="ECO:0000256" key="4">
    <source>
        <dbReference type="ARBA" id="ARBA00023163"/>
    </source>
</evidence>
<keyword evidence="2" id="KW-0418">Kinase</keyword>
<dbReference type="STRING" id="860235.AOZ06_04530"/>
<dbReference type="Gene3D" id="3.30.450.40">
    <property type="match status" value="1"/>
</dbReference>
<feature type="domain" description="ANTAR" evidence="5">
    <location>
        <begin position="174"/>
        <end position="235"/>
    </location>
</feature>